<gene>
    <name evidence="1" type="ORF">FOY51_05845</name>
</gene>
<dbReference type="EMBL" id="VLNY01000002">
    <property type="protein sequence ID" value="KAA0024084.1"/>
    <property type="molecule type" value="Genomic_DNA"/>
</dbReference>
<name>A0A5A7SES2_9NOCA</name>
<dbReference type="RefSeq" id="WP_149429244.1">
    <property type="nucleotide sequence ID" value="NZ_VLNY01000002.1"/>
</dbReference>
<organism evidence="1 2">
    <name type="scientific">Antrihabitans cavernicola</name>
    <dbReference type="NCBI Taxonomy" id="2495913"/>
    <lineage>
        <taxon>Bacteria</taxon>
        <taxon>Bacillati</taxon>
        <taxon>Actinomycetota</taxon>
        <taxon>Actinomycetes</taxon>
        <taxon>Mycobacteriales</taxon>
        <taxon>Nocardiaceae</taxon>
        <taxon>Antrihabitans</taxon>
    </lineage>
</organism>
<proteinExistence type="predicted"/>
<reference evidence="1 2" key="1">
    <citation type="submission" date="2019-07" db="EMBL/GenBank/DDBJ databases">
        <title>Rhodococcus cavernicolus sp. nov., isolated from a cave.</title>
        <authorList>
            <person name="Lee S.D."/>
        </authorList>
    </citation>
    <scope>NUCLEOTIDE SEQUENCE [LARGE SCALE GENOMIC DNA]</scope>
    <source>
        <strain evidence="1 2">C1-24</strain>
    </source>
</reference>
<protein>
    <submittedName>
        <fullName evidence="1">M48 family metallopeptidase</fullName>
    </submittedName>
</protein>
<accession>A0A5A7SES2</accession>
<evidence type="ECO:0000313" key="1">
    <source>
        <dbReference type="EMBL" id="KAA0024084.1"/>
    </source>
</evidence>
<evidence type="ECO:0000313" key="2">
    <source>
        <dbReference type="Proteomes" id="UP000322244"/>
    </source>
</evidence>
<comment type="caution">
    <text evidence="1">The sequence shown here is derived from an EMBL/GenBank/DDBJ whole genome shotgun (WGS) entry which is preliminary data.</text>
</comment>
<dbReference type="Proteomes" id="UP000322244">
    <property type="component" value="Unassembled WGS sequence"/>
</dbReference>
<dbReference type="OrthoDB" id="9811177at2"/>
<dbReference type="AlphaFoldDB" id="A0A5A7SES2"/>
<sequence length="112" mass="12106">MKGQHVQLSDSRLIGEQMARCGFGSGHRASGGGGYAALTADLIVHFNKVPLHMSDLEFPNLAHHGPGLWALLGQVMPNDEDRRAKLAQVAPTPWFGSQASELRVHAGPDREK</sequence>
<keyword evidence="2" id="KW-1185">Reference proteome</keyword>